<name>A0A5J5B603_9ASTE</name>
<proteinExistence type="predicted"/>
<reference evidence="1 2" key="1">
    <citation type="submission" date="2019-09" db="EMBL/GenBank/DDBJ databases">
        <title>A chromosome-level genome assembly of the Chinese tupelo Nyssa sinensis.</title>
        <authorList>
            <person name="Yang X."/>
            <person name="Kang M."/>
            <person name="Yang Y."/>
            <person name="Xiong H."/>
            <person name="Wang M."/>
            <person name="Zhang Z."/>
            <person name="Wang Z."/>
            <person name="Wu H."/>
            <person name="Ma T."/>
            <person name="Liu J."/>
            <person name="Xi Z."/>
        </authorList>
    </citation>
    <scope>NUCLEOTIDE SEQUENCE [LARGE SCALE GENOMIC DNA]</scope>
    <source>
        <strain evidence="1">J267</strain>
        <tissue evidence="1">Leaf</tissue>
    </source>
</reference>
<evidence type="ECO:0000313" key="2">
    <source>
        <dbReference type="Proteomes" id="UP000325577"/>
    </source>
</evidence>
<accession>A0A5J5B603</accession>
<dbReference type="Proteomes" id="UP000325577">
    <property type="component" value="Linkage Group LG15"/>
</dbReference>
<sequence length="76" mass="8921">MDATSRVLQRNFTSSKWHFGYYDYLESLSLPLLYCAPGSPYKLILRLLTLISSSLHCNEQFVQQTLFIRQRFLPFG</sequence>
<keyword evidence="2" id="KW-1185">Reference proteome</keyword>
<evidence type="ECO:0000313" key="1">
    <source>
        <dbReference type="EMBL" id="KAA8537984.1"/>
    </source>
</evidence>
<protein>
    <submittedName>
        <fullName evidence="1">Uncharacterized protein</fullName>
    </submittedName>
</protein>
<dbReference type="EMBL" id="CM018038">
    <property type="protein sequence ID" value="KAA8537984.1"/>
    <property type="molecule type" value="Genomic_DNA"/>
</dbReference>
<organism evidence="1 2">
    <name type="scientific">Nyssa sinensis</name>
    <dbReference type="NCBI Taxonomy" id="561372"/>
    <lineage>
        <taxon>Eukaryota</taxon>
        <taxon>Viridiplantae</taxon>
        <taxon>Streptophyta</taxon>
        <taxon>Embryophyta</taxon>
        <taxon>Tracheophyta</taxon>
        <taxon>Spermatophyta</taxon>
        <taxon>Magnoliopsida</taxon>
        <taxon>eudicotyledons</taxon>
        <taxon>Gunneridae</taxon>
        <taxon>Pentapetalae</taxon>
        <taxon>asterids</taxon>
        <taxon>Cornales</taxon>
        <taxon>Nyssaceae</taxon>
        <taxon>Nyssa</taxon>
    </lineage>
</organism>
<gene>
    <name evidence="1" type="ORF">F0562_027436</name>
</gene>
<dbReference type="AlphaFoldDB" id="A0A5J5B603"/>